<evidence type="ECO:0000259" key="2">
    <source>
        <dbReference type="Pfam" id="PF13501"/>
    </source>
</evidence>
<feature type="signal peptide" evidence="1">
    <location>
        <begin position="1"/>
        <end position="33"/>
    </location>
</feature>
<accession>A0ABW8JRX0</accession>
<dbReference type="Gene3D" id="2.60.40.2470">
    <property type="entry name" value="SoxY domain"/>
    <property type="match status" value="1"/>
</dbReference>
<evidence type="ECO:0000313" key="4">
    <source>
        <dbReference type="Proteomes" id="UP001620460"/>
    </source>
</evidence>
<dbReference type="InterPro" id="IPR038162">
    <property type="entry name" value="SoxY_sf"/>
</dbReference>
<sequence>MNMSRRAFLQVSASGTALLLVSATGLLPRLAAAATTNPLAPTDHRKPFEAMTLDEVVKSLGGTTATKSTDIALQAPPIAENGAVVPVVIESKLPNTKMIAIVSEKNPHALSASFSFPDGTEPYVMTRVKIAETSNLYALVQTDKGFFYTEQMVKVTLGGCGG</sequence>
<feature type="domain" description="Ig-like SoxY" evidence="2">
    <location>
        <begin position="60"/>
        <end position="160"/>
    </location>
</feature>
<evidence type="ECO:0000313" key="3">
    <source>
        <dbReference type="EMBL" id="MFK2903025.1"/>
    </source>
</evidence>
<dbReference type="InterPro" id="IPR032711">
    <property type="entry name" value="SoxY"/>
</dbReference>
<comment type="caution">
    <text evidence="3">The sequence shown here is derived from an EMBL/GenBank/DDBJ whole genome shotgun (WGS) entry which is preliminary data.</text>
</comment>
<keyword evidence="4" id="KW-1185">Reference proteome</keyword>
<keyword evidence="1" id="KW-0732">Signal</keyword>
<evidence type="ECO:0000256" key="1">
    <source>
        <dbReference type="SAM" id="SignalP"/>
    </source>
</evidence>
<feature type="chain" id="PRO_5046166998" evidence="1">
    <location>
        <begin position="34"/>
        <end position="162"/>
    </location>
</feature>
<dbReference type="EMBL" id="JADIKM010000001">
    <property type="protein sequence ID" value="MFK2903025.1"/>
    <property type="molecule type" value="Genomic_DNA"/>
</dbReference>
<reference evidence="3 4" key="1">
    <citation type="submission" date="2020-10" db="EMBL/GenBank/DDBJ databases">
        <title>Phylogeny of dyella-like bacteria.</title>
        <authorList>
            <person name="Fu J."/>
        </authorList>
    </citation>
    <scope>NUCLEOTIDE SEQUENCE [LARGE SCALE GENOMIC DNA]</scope>
    <source>
        <strain evidence="3 4">Gsoil3046</strain>
    </source>
</reference>
<dbReference type="InterPro" id="IPR006311">
    <property type="entry name" value="TAT_signal"/>
</dbReference>
<organism evidence="3 4">
    <name type="scientific">Dyella ginsengisoli</name>
    <dbReference type="NCBI Taxonomy" id="363848"/>
    <lineage>
        <taxon>Bacteria</taxon>
        <taxon>Pseudomonadati</taxon>
        <taxon>Pseudomonadota</taxon>
        <taxon>Gammaproteobacteria</taxon>
        <taxon>Lysobacterales</taxon>
        <taxon>Rhodanobacteraceae</taxon>
        <taxon>Dyella</taxon>
    </lineage>
</organism>
<dbReference type="InterPro" id="IPR016568">
    <property type="entry name" value="Sulphur_oxidation_SoxY"/>
</dbReference>
<protein>
    <submittedName>
        <fullName evidence="3">Thiosulfate oxidation carrier protein SoxY</fullName>
    </submittedName>
</protein>
<gene>
    <name evidence="3" type="primary">soxY</name>
    <name evidence="3" type="ORF">ISP17_03550</name>
</gene>
<dbReference type="Pfam" id="PF13501">
    <property type="entry name" value="SoxY"/>
    <property type="match status" value="1"/>
</dbReference>
<dbReference type="NCBIfam" id="TIGR04488">
    <property type="entry name" value="SoxY_true_GGCGG"/>
    <property type="match status" value="1"/>
</dbReference>
<proteinExistence type="predicted"/>
<name>A0ABW8JRX0_9GAMM</name>
<dbReference type="RefSeq" id="WP_404630137.1">
    <property type="nucleotide sequence ID" value="NZ_JADIKM010000001.1"/>
</dbReference>
<dbReference type="Proteomes" id="UP001620460">
    <property type="component" value="Unassembled WGS sequence"/>
</dbReference>
<dbReference type="PROSITE" id="PS51318">
    <property type="entry name" value="TAT"/>
    <property type="match status" value="1"/>
</dbReference>
<dbReference type="PIRSF" id="PIRSF010312">
    <property type="entry name" value="Sulphur_oxidation_SoxY"/>
    <property type="match status" value="1"/>
</dbReference>